<dbReference type="InterPro" id="IPR011009">
    <property type="entry name" value="Kinase-like_dom_sf"/>
</dbReference>
<evidence type="ECO:0000313" key="1">
    <source>
        <dbReference type="EMBL" id="KAF1828219.1"/>
    </source>
</evidence>
<gene>
    <name evidence="1" type="ORF">BDW02DRAFT_260714</name>
</gene>
<dbReference type="AlphaFoldDB" id="A0A6A5JWC9"/>
<name>A0A6A5JWC9_9PLEO</name>
<protein>
    <submittedName>
        <fullName evidence="1">Uncharacterized protein</fullName>
    </submittedName>
</protein>
<evidence type="ECO:0000313" key="2">
    <source>
        <dbReference type="Proteomes" id="UP000800040"/>
    </source>
</evidence>
<dbReference type="OrthoDB" id="5401170at2759"/>
<dbReference type="EMBL" id="ML975608">
    <property type="protein sequence ID" value="KAF1828219.1"/>
    <property type="molecule type" value="Genomic_DNA"/>
</dbReference>
<dbReference type="Proteomes" id="UP000800040">
    <property type="component" value="Unassembled WGS sequence"/>
</dbReference>
<proteinExistence type="predicted"/>
<sequence length="376" mass="42456">MVDGVGCVNGLDWLASSRAAAFAWARPTFLPKQSTATAPSYLILISARSTRPISTITMGFECQPRHLSAKAAACDKATCTADAPGYLNTILRLEDGSCWKMTKALSRVKYQQSNPPFEARQVFECVCIDDPNHAHTGVKEAVAKVKYQVQGTSESIFFYWDHARLCVNKLSMERSAEDSQEALSDLEEANQLFSSATKPADRPHQDTLYEIPALHHLSEVDCAYTPHLLGYMADYMMDGVDDQAMAGGYTVFMLMNKISGEPLGHDLFWKKDVETREEIRRAFKVALMDVCSWNIKPQDCSMRNIIWNDEERTCYVVDFEDYEILHNPVDPEKMWTDSQYEYWGLAEEDQAKVNPSVPGRTVYRDSFRFGASLSLI</sequence>
<accession>A0A6A5JWC9</accession>
<dbReference type="SUPFAM" id="SSF56112">
    <property type="entry name" value="Protein kinase-like (PK-like)"/>
    <property type="match status" value="1"/>
</dbReference>
<organism evidence="1 2">
    <name type="scientific">Decorospora gaudefroyi</name>
    <dbReference type="NCBI Taxonomy" id="184978"/>
    <lineage>
        <taxon>Eukaryota</taxon>
        <taxon>Fungi</taxon>
        <taxon>Dikarya</taxon>
        <taxon>Ascomycota</taxon>
        <taxon>Pezizomycotina</taxon>
        <taxon>Dothideomycetes</taxon>
        <taxon>Pleosporomycetidae</taxon>
        <taxon>Pleosporales</taxon>
        <taxon>Pleosporineae</taxon>
        <taxon>Pleosporaceae</taxon>
        <taxon>Decorospora</taxon>
    </lineage>
</organism>
<reference evidence="1" key="1">
    <citation type="submission" date="2020-01" db="EMBL/GenBank/DDBJ databases">
        <authorList>
            <consortium name="DOE Joint Genome Institute"/>
            <person name="Haridas S."/>
            <person name="Albert R."/>
            <person name="Binder M."/>
            <person name="Bloem J."/>
            <person name="Labutti K."/>
            <person name="Salamov A."/>
            <person name="Andreopoulos B."/>
            <person name="Baker S.E."/>
            <person name="Barry K."/>
            <person name="Bills G."/>
            <person name="Bluhm B.H."/>
            <person name="Cannon C."/>
            <person name="Castanera R."/>
            <person name="Culley D.E."/>
            <person name="Daum C."/>
            <person name="Ezra D."/>
            <person name="Gonzalez J.B."/>
            <person name="Henrissat B."/>
            <person name="Kuo A."/>
            <person name="Liang C."/>
            <person name="Lipzen A."/>
            <person name="Lutzoni F."/>
            <person name="Magnuson J."/>
            <person name="Mondo S."/>
            <person name="Nolan M."/>
            <person name="Ohm R."/>
            <person name="Pangilinan J."/>
            <person name="Park H.-J."/>
            <person name="Ramirez L."/>
            <person name="Alfaro M."/>
            <person name="Sun H."/>
            <person name="Tritt A."/>
            <person name="Yoshinaga Y."/>
            <person name="Zwiers L.-H."/>
            <person name="Turgeon B.G."/>
            <person name="Goodwin S.B."/>
            <person name="Spatafora J.W."/>
            <person name="Crous P.W."/>
            <person name="Grigoriev I.V."/>
        </authorList>
    </citation>
    <scope>NUCLEOTIDE SEQUENCE</scope>
    <source>
        <strain evidence="1">P77</strain>
    </source>
</reference>
<keyword evidence="2" id="KW-1185">Reference proteome</keyword>